<name>A0ABW6FUR3_9ACTN</name>
<comment type="caution">
    <text evidence="2">The sequence shown here is derived from an EMBL/GenBank/DDBJ whole genome shotgun (WGS) entry which is preliminary data.</text>
</comment>
<dbReference type="RefSeq" id="WP_386720221.1">
    <property type="nucleotide sequence ID" value="NZ_JBHXIJ010000289.1"/>
</dbReference>
<evidence type="ECO:0000313" key="2">
    <source>
        <dbReference type="EMBL" id="MFD5102794.1"/>
    </source>
</evidence>
<dbReference type="EMBL" id="JBHXIJ010000289">
    <property type="protein sequence ID" value="MFD5102794.1"/>
    <property type="molecule type" value="Genomic_DNA"/>
</dbReference>
<feature type="chain" id="PRO_5046048207" description="Secreted protein" evidence="1">
    <location>
        <begin position="27"/>
        <end position="115"/>
    </location>
</feature>
<proteinExistence type="predicted"/>
<gene>
    <name evidence="2" type="ORF">ACFWJN_28020</name>
</gene>
<accession>A0ABW6FUR3</accession>
<feature type="signal peptide" evidence="1">
    <location>
        <begin position="1"/>
        <end position="26"/>
    </location>
</feature>
<keyword evidence="1" id="KW-0732">Signal</keyword>
<evidence type="ECO:0000256" key="1">
    <source>
        <dbReference type="SAM" id="SignalP"/>
    </source>
</evidence>
<protein>
    <recommendedName>
        <fullName evidence="4">Secreted protein</fullName>
    </recommendedName>
</protein>
<sequence length="115" mass="11310">MPGHRISGTGVLVLAAAIAFGGTAQAAARSVPHPSHEVLATVGHSPVETVMETGTANGELIIARCPAGTRAVGGGVRTHGAAAFDSYPAPDGAGWIGSARGPDPNTPVTVYAVCA</sequence>
<dbReference type="Proteomes" id="UP001598448">
    <property type="component" value="Unassembled WGS sequence"/>
</dbReference>
<organism evidence="2 3">
    <name type="scientific">Streptomyces albidochromogenes</name>
    <dbReference type="NCBI Taxonomy" id="329524"/>
    <lineage>
        <taxon>Bacteria</taxon>
        <taxon>Bacillati</taxon>
        <taxon>Actinomycetota</taxon>
        <taxon>Actinomycetes</taxon>
        <taxon>Kitasatosporales</taxon>
        <taxon>Streptomycetaceae</taxon>
        <taxon>Streptomyces</taxon>
    </lineage>
</organism>
<keyword evidence="3" id="KW-1185">Reference proteome</keyword>
<evidence type="ECO:0008006" key="4">
    <source>
        <dbReference type="Google" id="ProtNLM"/>
    </source>
</evidence>
<evidence type="ECO:0000313" key="3">
    <source>
        <dbReference type="Proteomes" id="UP001598448"/>
    </source>
</evidence>
<reference evidence="2 3" key="1">
    <citation type="submission" date="2024-09" db="EMBL/GenBank/DDBJ databases">
        <title>The Natural Products Discovery Center: Release of the First 8490 Sequenced Strains for Exploring Actinobacteria Biosynthetic Diversity.</title>
        <authorList>
            <person name="Kalkreuter E."/>
            <person name="Kautsar S.A."/>
            <person name="Yang D."/>
            <person name="Bader C.D."/>
            <person name="Teijaro C.N."/>
            <person name="Fluegel L."/>
            <person name="Davis C.M."/>
            <person name="Simpson J.R."/>
            <person name="Lauterbach L."/>
            <person name="Steele A.D."/>
            <person name="Gui C."/>
            <person name="Meng S."/>
            <person name="Li G."/>
            <person name="Viehrig K."/>
            <person name="Ye F."/>
            <person name="Su P."/>
            <person name="Kiefer A.F."/>
            <person name="Nichols A."/>
            <person name="Cepeda A.J."/>
            <person name="Yan W."/>
            <person name="Fan B."/>
            <person name="Jiang Y."/>
            <person name="Adhikari A."/>
            <person name="Zheng C.-J."/>
            <person name="Schuster L."/>
            <person name="Cowan T.M."/>
            <person name="Smanski M.J."/>
            <person name="Chevrette M.G."/>
            <person name="De Carvalho L.P.S."/>
            <person name="Shen B."/>
        </authorList>
    </citation>
    <scope>NUCLEOTIDE SEQUENCE [LARGE SCALE GENOMIC DNA]</scope>
    <source>
        <strain evidence="2 3">NPDC058348</strain>
    </source>
</reference>